<dbReference type="SMART" id="SM00338">
    <property type="entry name" value="BRLZ"/>
    <property type="match status" value="1"/>
</dbReference>
<proteinExistence type="predicted"/>
<dbReference type="Gene3D" id="1.20.5.170">
    <property type="match status" value="1"/>
</dbReference>
<keyword evidence="2" id="KW-0805">Transcription regulation</keyword>
<evidence type="ECO:0000313" key="10">
    <source>
        <dbReference type="EMBL" id="GFQ99489.1"/>
    </source>
</evidence>
<evidence type="ECO:0000256" key="4">
    <source>
        <dbReference type="ARBA" id="ARBA00023163"/>
    </source>
</evidence>
<dbReference type="PROSITE" id="PS50217">
    <property type="entry name" value="BZIP"/>
    <property type="match status" value="1"/>
</dbReference>
<evidence type="ECO:0000256" key="6">
    <source>
        <dbReference type="ARBA" id="ARBA00040165"/>
    </source>
</evidence>
<evidence type="ECO:0000256" key="1">
    <source>
        <dbReference type="ARBA" id="ARBA00022843"/>
    </source>
</evidence>
<dbReference type="Pfam" id="PF07716">
    <property type="entry name" value="bZIP_2"/>
    <property type="match status" value="1"/>
</dbReference>
<feature type="region of interest" description="Disordered" evidence="7">
    <location>
        <begin position="110"/>
        <end position="137"/>
    </location>
</feature>
<dbReference type="GO" id="GO:0000981">
    <property type="term" value="F:DNA-binding transcription factor activity, RNA polymerase II-specific"/>
    <property type="evidence" value="ECO:0007669"/>
    <property type="project" value="TreeGrafter"/>
</dbReference>
<dbReference type="SUPFAM" id="SSF57959">
    <property type="entry name" value="Leucine zipper domain"/>
    <property type="match status" value="1"/>
</dbReference>
<dbReference type="GO" id="GO:0000977">
    <property type="term" value="F:RNA polymerase II transcription regulatory region sequence-specific DNA binding"/>
    <property type="evidence" value="ECO:0007669"/>
    <property type="project" value="TreeGrafter"/>
</dbReference>
<dbReference type="PANTHER" id="PTHR46542">
    <property type="entry name" value="X-BOX BINDING PROTEIN 1"/>
    <property type="match status" value="1"/>
</dbReference>
<keyword evidence="1" id="KW-0832">Ubl conjugation</keyword>
<dbReference type="EMBL" id="BMAO01025007">
    <property type="protein sequence ID" value="GFQ99489.1"/>
    <property type="molecule type" value="Genomic_DNA"/>
</dbReference>
<sequence length="218" mass="25437">MIMEGENSQNLASEAESDLGDTSRTRPRKRQRLDHLTQDEKIMRRKMKNRVAAQTARDRKKAKMCELEEQNMELQKETRYLLITTLDQQKIIDDQMKRIASLEKRLAELSQSKSEETTKSNSKSKVKGENKSSELAENRSLGQASLINVSQLKRQDLQMLSFWMMHLVYLPAIARLLTFWIYYKTATMILCHVTSLMCGVNLEKPEKSLKLNHKWKQC</sequence>
<dbReference type="CDD" id="cd14691">
    <property type="entry name" value="bZIP_XBP1"/>
    <property type="match status" value="1"/>
</dbReference>
<keyword evidence="5" id="KW-0539">Nucleus</keyword>
<keyword evidence="8" id="KW-1133">Transmembrane helix</keyword>
<evidence type="ECO:0000256" key="3">
    <source>
        <dbReference type="ARBA" id="ARBA00023125"/>
    </source>
</evidence>
<dbReference type="InterPro" id="IPR004827">
    <property type="entry name" value="bZIP"/>
</dbReference>
<evidence type="ECO:0000256" key="8">
    <source>
        <dbReference type="SAM" id="Phobius"/>
    </source>
</evidence>
<feature type="compositionally biased region" description="Basic and acidic residues" evidence="7">
    <location>
        <begin position="126"/>
        <end position="137"/>
    </location>
</feature>
<protein>
    <recommendedName>
        <fullName evidence="6">X-box-binding protein 1</fullName>
    </recommendedName>
</protein>
<feature type="domain" description="BZIP" evidence="9">
    <location>
        <begin position="39"/>
        <end position="81"/>
    </location>
</feature>
<comment type="caution">
    <text evidence="10">The sequence shown here is derived from an EMBL/GenBank/DDBJ whole genome shotgun (WGS) entry which is preliminary data.</text>
</comment>
<feature type="region of interest" description="Disordered" evidence="7">
    <location>
        <begin position="1"/>
        <end position="41"/>
    </location>
</feature>
<gene>
    <name evidence="10" type="ORF">TNCT_360491</name>
</gene>
<feature type="compositionally biased region" description="Polar residues" evidence="7">
    <location>
        <begin position="1"/>
        <end position="12"/>
    </location>
</feature>
<dbReference type="Proteomes" id="UP000887116">
    <property type="component" value="Unassembled WGS sequence"/>
</dbReference>
<evidence type="ECO:0000256" key="5">
    <source>
        <dbReference type="ARBA" id="ARBA00023242"/>
    </source>
</evidence>
<dbReference type="PANTHER" id="PTHR46542:SF1">
    <property type="entry name" value="X-BOX BINDING PROTEIN 1"/>
    <property type="match status" value="1"/>
</dbReference>
<dbReference type="InterPro" id="IPR052470">
    <property type="entry name" value="ER_Stress-Reg_TF"/>
</dbReference>
<reference evidence="10" key="1">
    <citation type="submission" date="2020-07" db="EMBL/GenBank/DDBJ databases">
        <title>Multicomponent nature underlies the extraordinary mechanical properties of spider dragline silk.</title>
        <authorList>
            <person name="Kono N."/>
            <person name="Nakamura H."/>
            <person name="Mori M."/>
            <person name="Yoshida Y."/>
            <person name="Ohtoshi R."/>
            <person name="Malay A.D."/>
            <person name="Moran D.A.P."/>
            <person name="Tomita M."/>
            <person name="Numata K."/>
            <person name="Arakawa K."/>
        </authorList>
    </citation>
    <scope>NUCLEOTIDE SEQUENCE</scope>
</reference>
<keyword evidence="8" id="KW-0472">Membrane</keyword>
<keyword evidence="3" id="KW-0238">DNA-binding</keyword>
<evidence type="ECO:0000313" key="11">
    <source>
        <dbReference type="Proteomes" id="UP000887116"/>
    </source>
</evidence>
<dbReference type="PROSITE" id="PS00036">
    <property type="entry name" value="BZIP_BASIC"/>
    <property type="match status" value="1"/>
</dbReference>
<organism evidence="10 11">
    <name type="scientific">Trichonephila clavata</name>
    <name type="common">Joro spider</name>
    <name type="synonym">Nephila clavata</name>
    <dbReference type="NCBI Taxonomy" id="2740835"/>
    <lineage>
        <taxon>Eukaryota</taxon>
        <taxon>Metazoa</taxon>
        <taxon>Ecdysozoa</taxon>
        <taxon>Arthropoda</taxon>
        <taxon>Chelicerata</taxon>
        <taxon>Arachnida</taxon>
        <taxon>Araneae</taxon>
        <taxon>Araneomorphae</taxon>
        <taxon>Entelegynae</taxon>
        <taxon>Araneoidea</taxon>
        <taxon>Nephilidae</taxon>
        <taxon>Trichonephila</taxon>
    </lineage>
</organism>
<feature type="transmembrane region" description="Helical" evidence="8">
    <location>
        <begin position="160"/>
        <end position="183"/>
    </location>
</feature>
<dbReference type="AlphaFoldDB" id="A0A8X6I7D7"/>
<evidence type="ECO:0000256" key="7">
    <source>
        <dbReference type="SAM" id="MobiDB-lite"/>
    </source>
</evidence>
<evidence type="ECO:0000259" key="9">
    <source>
        <dbReference type="PROSITE" id="PS50217"/>
    </source>
</evidence>
<keyword evidence="8" id="KW-0812">Transmembrane</keyword>
<accession>A0A8X6I7D7</accession>
<dbReference type="InterPro" id="IPR046347">
    <property type="entry name" value="bZIP_sf"/>
</dbReference>
<keyword evidence="11" id="KW-1185">Reference proteome</keyword>
<evidence type="ECO:0000256" key="2">
    <source>
        <dbReference type="ARBA" id="ARBA00023015"/>
    </source>
</evidence>
<name>A0A8X6I7D7_TRICU</name>
<keyword evidence="4" id="KW-0804">Transcription</keyword>
<dbReference type="OrthoDB" id="20960at2759"/>
<dbReference type="GO" id="GO:0005634">
    <property type="term" value="C:nucleus"/>
    <property type="evidence" value="ECO:0007669"/>
    <property type="project" value="TreeGrafter"/>
</dbReference>